<gene>
    <name evidence="2" type="ORF">GPUH_LOCUS25764</name>
</gene>
<dbReference type="Proteomes" id="UP000271098">
    <property type="component" value="Unassembled WGS sequence"/>
</dbReference>
<reference evidence="4" key="1">
    <citation type="submission" date="2016-06" db="UniProtKB">
        <authorList>
            <consortium name="WormBaseParasite"/>
        </authorList>
    </citation>
    <scope>IDENTIFICATION</scope>
</reference>
<feature type="compositionally biased region" description="Basic and acidic residues" evidence="1">
    <location>
        <begin position="30"/>
        <end position="41"/>
    </location>
</feature>
<feature type="region of interest" description="Disordered" evidence="1">
    <location>
        <begin position="1"/>
        <end position="70"/>
    </location>
</feature>
<name>A0A183EXS3_9BILA</name>
<evidence type="ECO:0000313" key="3">
    <source>
        <dbReference type="Proteomes" id="UP000271098"/>
    </source>
</evidence>
<protein>
    <submittedName>
        <fullName evidence="2 4">Uncharacterized protein</fullName>
    </submittedName>
</protein>
<sequence>MKKVIQLDGADRISESSTEEEDLDEEEEYDPLRRIANRIDEEQANAPEDEEQVSPATLFSSVVPRYQSAP</sequence>
<evidence type="ECO:0000256" key="1">
    <source>
        <dbReference type="SAM" id="MobiDB-lite"/>
    </source>
</evidence>
<dbReference type="EMBL" id="UYRT01106774">
    <property type="protein sequence ID" value="VDN44640.1"/>
    <property type="molecule type" value="Genomic_DNA"/>
</dbReference>
<feature type="compositionally biased region" description="Acidic residues" evidence="1">
    <location>
        <begin position="17"/>
        <end position="29"/>
    </location>
</feature>
<proteinExistence type="predicted"/>
<evidence type="ECO:0000313" key="4">
    <source>
        <dbReference type="WBParaSite" id="GPUH_0002579401-mRNA-1"/>
    </source>
</evidence>
<evidence type="ECO:0000313" key="2">
    <source>
        <dbReference type="EMBL" id="VDN44640.1"/>
    </source>
</evidence>
<reference evidence="2 3" key="2">
    <citation type="submission" date="2018-11" db="EMBL/GenBank/DDBJ databases">
        <authorList>
            <consortium name="Pathogen Informatics"/>
        </authorList>
    </citation>
    <scope>NUCLEOTIDE SEQUENCE [LARGE SCALE GENOMIC DNA]</scope>
</reference>
<dbReference type="WBParaSite" id="GPUH_0002579401-mRNA-1">
    <property type="protein sequence ID" value="GPUH_0002579401-mRNA-1"/>
    <property type="gene ID" value="GPUH_0002579401"/>
</dbReference>
<dbReference type="AlphaFoldDB" id="A0A183EXS3"/>
<keyword evidence="3" id="KW-1185">Reference proteome</keyword>
<organism evidence="4">
    <name type="scientific">Gongylonema pulchrum</name>
    <dbReference type="NCBI Taxonomy" id="637853"/>
    <lineage>
        <taxon>Eukaryota</taxon>
        <taxon>Metazoa</taxon>
        <taxon>Ecdysozoa</taxon>
        <taxon>Nematoda</taxon>
        <taxon>Chromadorea</taxon>
        <taxon>Rhabditida</taxon>
        <taxon>Spirurina</taxon>
        <taxon>Spiruromorpha</taxon>
        <taxon>Spiruroidea</taxon>
        <taxon>Gongylonematidae</taxon>
        <taxon>Gongylonema</taxon>
    </lineage>
</organism>
<accession>A0A183EXS3</accession>